<organism evidence="2 3">
    <name type="scientific">Dothidotthia symphoricarpi CBS 119687</name>
    <dbReference type="NCBI Taxonomy" id="1392245"/>
    <lineage>
        <taxon>Eukaryota</taxon>
        <taxon>Fungi</taxon>
        <taxon>Dikarya</taxon>
        <taxon>Ascomycota</taxon>
        <taxon>Pezizomycotina</taxon>
        <taxon>Dothideomycetes</taxon>
        <taxon>Pleosporomycetidae</taxon>
        <taxon>Pleosporales</taxon>
        <taxon>Dothidotthiaceae</taxon>
        <taxon>Dothidotthia</taxon>
    </lineage>
</organism>
<accession>A0A6A5ZZ03</accession>
<proteinExistence type="predicted"/>
<gene>
    <name evidence="2" type="ORF">P153DRAFT_391023</name>
</gene>
<reference evidence="2" key="1">
    <citation type="journal article" date="2020" name="Stud. Mycol.">
        <title>101 Dothideomycetes genomes: a test case for predicting lifestyles and emergence of pathogens.</title>
        <authorList>
            <person name="Haridas S."/>
            <person name="Albert R."/>
            <person name="Binder M."/>
            <person name="Bloem J."/>
            <person name="Labutti K."/>
            <person name="Salamov A."/>
            <person name="Andreopoulos B."/>
            <person name="Baker S."/>
            <person name="Barry K."/>
            <person name="Bills G."/>
            <person name="Bluhm B."/>
            <person name="Cannon C."/>
            <person name="Castanera R."/>
            <person name="Culley D."/>
            <person name="Daum C."/>
            <person name="Ezra D."/>
            <person name="Gonzalez J."/>
            <person name="Henrissat B."/>
            <person name="Kuo A."/>
            <person name="Liang C."/>
            <person name="Lipzen A."/>
            <person name="Lutzoni F."/>
            <person name="Magnuson J."/>
            <person name="Mondo S."/>
            <person name="Nolan M."/>
            <person name="Ohm R."/>
            <person name="Pangilinan J."/>
            <person name="Park H.-J."/>
            <person name="Ramirez L."/>
            <person name="Alfaro M."/>
            <person name="Sun H."/>
            <person name="Tritt A."/>
            <person name="Yoshinaga Y."/>
            <person name="Zwiers L.-H."/>
            <person name="Turgeon B."/>
            <person name="Goodwin S."/>
            <person name="Spatafora J."/>
            <person name="Crous P."/>
            <person name="Grigoriev I."/>
        </authorList>
    </citation>
    <scope>NUCLEOTIDE SEQUENCE</scope>
    <source>
        <strain evidence="2">CBS 119687</strain>
    </source>
</reference>
<evidence type="ECO:0000313" key="2">
    <source>
        <dbReference type="EMBL" id="KAF2123987.1"/>
    </source>
</evidence>
<dbReference type="Proteomes" id="UP000799771">
    <property type="component" value="Unassembled WGS sequence"/>
</dbReference>
<sequence length="189" mass="21266">MSDTDFWSSLPLDTTMYYFPPTPPESPFDFAFPIETPPETPFSDHPNVDPPQNPPSEQQPTQNIIPQDTTRLDGPASLPQHENFGLEDAVEEWACKTWGLDNREVEGMETYVRYLMGEEGQFEESFAGALEVGEGIGYEGDLGIEWDDAVRMWDEAVREWEETVEGAAATTQVEGWGEGVEDFFCAQTQ</sequence>
<dbReference type="GeneID" id="54411427"/>
<name>A0A6A5ZZ03_9PLEO</name>
<feature type="compositionally biased region" description="Polar residues" evidence="1">
    <location>
        <begin position="55"/>
        <end position="69"/>
    </location>
</feature>
<keyword evidence="3" id="KW-1185">Reference proteome</keyword>
<dbReference type="AlphaFoldDB" id="A0A6A5ZZ03"/>
<dbReference type="EMBL" id="ML977521">
    <property type="protein sequence ID" value="KAF2123987.1"/>
    <property type="molecule type" value="Genomic_DNA"/>
</dbReference>
<feature type="region of interest" description="Disordered" evidence="1">
    <location>
        <begin position="27"/>
        <end position="79"/>
    </location>
</feature>
<evidence type="ECO:0000256" key="1">
    <source>
        <dbReference type="SAM" id="MobiDB-lite"/>
    </source>
</evidence>
<protein>
    <submittedName>
        <fullName evidence="2">Uncharacterized protein</fullName>
    </submittedName>
</protein>
<dbReference type="RefSeq" id="XP_033518380.1">
    <property type="nucleotide sequence ID" value="XM_033670995.1"/>
</dbReference>
<evidence type="ECO:0000313" key="3">
    <source>
        <dbReference type="Proteomes" id="UP000799771"/>
    </source>
</evidence>